<protein>
    <submittedName>
        <fullName evidence="2">Uncharacterized protein</fullName>
    </submittedName>
</protein>
<keyword evidence="1" id="KW-0472">Membrane</keyword>
<dbReference type="AlphaFoldDB" id="A0A0E9SLH0"/>
<evidence type="ECO:0000256" key="1">
    <source>
        <dbReference type="SAM" id="Phobius"/>
    </source>
</evidence>
<keyword evidence="1" id="KW-0812">Transmembrane</keyword>
<name>A0A0E9SLH0_ANGAN</name>
<keyword evidence="1" id="KW-1133">Transmembrane helix</keyword>
<dbReference type="EMBL" id="GBXM01066500">
    <property type="protein sequence ID" value="JAH42077.1"/>
    <property type="molecule type" value="Transcribed_RNA"/>
</dbReference>
<sequence length="38" mass="4630">MKNDLLLINRLKLANTVDIYNVVLMWYFLLKMCIKRKT</sequence>
<organism evidence="2">
    <name type="scientific">Anguilla anguilla</name>
    <name type="common">European freshwater eel</name>
    <name type="synonym">Muraena anguilla</name>
    <dbReference type="NCBI Taxonomy" id="7936"/>
    <lineage>
        <taxon>Eukaryota</taxon>
        <taxon>Metazoa</taxon>
        <taxon>Chordata</taxon>
        <taxon>Craniata</taxon>
        <taxon>Vertebrata</taxon>
        <taxon>Euteleostomi</taxon>
        <taxon>Actinopterygii</taxon>
        <taxon>Neopterygii</taxon>
        <taxon>Teleostei</taxon>
        <taxon>Anguilliformes</taxon>
        <taxon>Anguillidae</taxon>
        <taxon>Anguilla</taxon>
    </lineage>
</organism>
<accession>A0A0E9SLH0</accession>
<reference evidence="2" key="1">
    <citation type="submission" date="2014-11" db="EMBL/GenBank/DDBJ databases">
        <authorList>
            <person name="Amaro Gonzalez C."/>
        </authorList>
    </citation>
    <scope>NUCLEOTIDE SEQUENCE</scope>
</reference>
<feature type="transmembrane region" description="Helical" evidence="1">
    <location>
        <begin position="12"/>
        <end position="30"/>
    </location>
</feature>
<evidence type="ECO:0000313" key="2">
    <source>
        <dbReference type="EMBL" id="JAH42077.1"/>
    </source>
</evidence>
<proteinExistence type="predicted"/>
<reference evidence="2" key="2">
    <citation type="journal article" date="2015" name="Fish Shellfish Immunol.">
        <title>Early steps in the European eel (Anguilla anguilla)-Vibrio vulnificus interaction in the gills: Role of the RtxA13 toxin.</title>
        <authorList>
            <person name="Callol A."/>
            <person name="Pajuelo D."/>
            <person name="Ebbesson L."/>
            <person name="Teles M."/>
            <person name="MacKenzie S."/>
            <person name="Amaro C."/>
        </authorList>
    </citation>
    <scope>NUCLEOTIDE SEQUENCE</scope>
</reference>